<keyword evidence="2" id="KW-1185">Reference proteome</keyword>
<reference evidence="1 2" key="1">
    <citation type="journal article" date="2016" name="Int. J. Syst. Evol. Microbiol.">
        <title>Descriptions of Anaerotaenia torta gen. nov., sp. nov. and Anaerocolumna cellulosilytica gen. nov., sp. nov. isolated from a methanogenic reactor of cattle waste.</title>
        <authorList>
            <person name="Uek A."/>
            <person name="Ohtaki Y."/>
            <person name="Kaku N."/>
            <person name="Ueki K."/>
        </authorList>
    </citation>
    <scope>NUCLEOTIDE SEQUENCE [LARGE SCALE GENOMIC DNA]</scope>
    <source>
        <strain evidence="1 2">SN021</strain>
    </source>
</reference>
<dbReference type="Proteomes" id="UP000515561">
    <property type="component" value="Chromosome"/>
</dbReference>
<dbReference type="Gene3D" id="1.10.1200.10">
    <property type="entry name" value="ACP-like"/>
    <property type="match status" value="1"/>
</dbReference>
<dbReference type="AlphaFoldDB" id="A0A6S6R469"/>
<dbReference type="EMBL" id="AP023367">
    <property type="protein sequence ID" value="BCJ94847.1"/>
    <property type="molecule type" value="Genomic_DNA"/>
</dbReference>
<accession>A0A6S6R469</accession>
<gene>
    <name evidence="1" type="ORF">acsn021_24160</name>
</gene>
<evidence type="ECO:0000313" key="1">
    <source>
        <dbReference type="EMBL" id="BCJ94847.1"/>
    </source>
</evidence>
<protein>
    <submittedName>
        <fullName evidence="1">Uncharacterized protein</fullName>
    </submittedName>
</protein>
<evidence type="ECO:0000313" key="2">
    <source>
        <dbReference type="Proteomes" id="UP000515561"/>
    </source>
</evidence>
<dbReference type="InterPro" id="IPR036736">
    <property type="entry name" value="ACP-like_sf"/>
</dbReference>
<organism evidence="1 2">
    <name type="scientific">Anaerocolumna cellulosilytica</name>
    <dbReference type="NCBI Taxonomy" id="433286"/>
    <lineage>
        <taxon>Bacteria</taxon>
        <taxon>Bacillati</taxon>
        <taxon>Bacillota</taxon>
        <taxon>Clostridia</taxon>
        <taxon>Lachnospirales</taxon>
        <taxon>Lachnospiraceae</taxon>
        <taxon>Anaerocolumna</taxon>
    </lineage>
</organism>
<sequence>MHNVEEVKRDILTMIREEKECYDINLEDELDLVSIQILNLVAKIEKKYLIEVDDSYIFHGLFSSACVISSYICNELELIKDDSWKSTCMD</sequence>
<name>A0A6S6R469_9FIRM</name>
<dbReference type="KEGG" id="acel:acsn021_24160"/>
<dbReference type="RefSeq" id="WP_184088987.1">
    <property type="nucleotide sequence ID" value="NZ_AP023367.1"/>
</dbReference>
<proteinExistence type="predicted"/>